<dbReference type="EMBL" id="CAXLJM020000006">
    <property type="protein sequence ID" value="CAL8071381.1"/>
    <property type="molecule type" value="Genomic_DNA"/>
</dbReference>
<dbReference type="SUPFAM" id="SSF57903">
    <property type="entry name" value="FYVE/PHD zinc finger"/>
    <property type="match status" value="1"/>
</dbReference>
<feature type="region of interest" description="Disordered" evidence="1">
    <location>
        <begin position="142"/>
        <end position="167"/>
    </location>
</feature>
<dbReference type="Proteomes" id="UP001642540">
    <property type="component" value="Unassembled WGS sequence"/>
</dbReference>
<accession>A0ABP1PR01</accession>
<proteinExistence type="predicted"/>
<gene>
    <name evidence="2" type="ORF">ODALV1_LOCUS1691</name>
</gene>
<dbReference type="Gene3D" id="3.30.40.10">
    <property type="entry name" value="Zinc/RING finger domain, C3HC4 (zinc finger)"/>
    <property type="match status" value="1"/>
</dbReference>
<reference evidence="2 3" key="1">
    <citation type="submission" date="2024-08" db="EMBL/GenBank/DDBJ databases">
        <authorList>
            <person name="Cucini C."/>
            <person name="Frati F."/>
        </authorList>
    </citation>
    <scope>NUCLEOTIDE SEQUENCE [LARGE SCALE GENOMIC DNA]</scope>
</reference>
<comment type="caution">
    <text evidence="2">The sequence shown here is derived from an EMBL/GenBank/DDBJ whole genome shotgun (WGS) entry which is preliminary data.</text>
</comment>
<dbReference type="InterPro" id="IPR013083">
    <property type="entry name" value="Znf_RING/FYVE/PHD"/>
</dbReference>
<organism evidence="2 3">
    <name type="scientific">Orchesella dallaii</name>
    <dbReference type="NCBI Taxonomy" id="48710"/>
    <lineage>
        <taxon>Eukaryota</taxon>
        <taxon>Metazoa</taxon>
        <taxon>Ecdysozoa</taxon>
        <taxon>Arthropoda</taxon>
        <taxon>Hexapoda</taxon>
        <taxon>Collembola</taxon>
        <taxon>Entomobryomorpha</taxon>
        <taxon>Entomobryoidea</taxon>
        <taxon>Orchesellidae</taxon>
        <taxon>Orchesellinae</taxon>
        <taxon>Orchesella</taxon>
    </lineage>
</organism>
<evidence type="ECO:0000313" key="3">
    <source>
        <dbReference type="Proteomes" id="UP001642540"/>
    </source>
</evidence>
<sequence>MLMEMKVTLHSAAIVEPRNVLYSSGNEFQMDFKLRKIQTRKGISGTTLARNGRVICCDYPDCRKVCHYQCVGLKRPPSKDWCCPDHPEGVITRKKSPNQKLARAKTSSAAAKIVNSTNLKTPKIKPLKSEPGSLKRKLATVVTSSTQTTQPKQRRSAPSLTVSPPQKRIPALLETPKSAIKKAPVLRNSKTNLCDEFWQVIPPSTPPSVPLPVLHSDVTLSNTN</sequence>
<keyword evidence="3" id="KW-1185">Reference proteome</keyword>
<name>A0ABP1PR01_9HEXA</name>
<evidence type="ECO:0000256" key="1">
    <source>
        <dbReference type="SAM" id="MobiDB-lite"/>
    </source>
</evidence>
<protein>
    <submittedName>
        <fullName evidence="2">Uncharacterized protein</fullName>
    </submittedName>
</protein>
<dbReference type="InterPro" id="IPR011011">
    <property type="entry name" value="Znf_FYVE_PHD"/>
</dbReference>
<evidence type="ECO:0000313" key="2">
    <source>
        <dbReference type="EMBL" id="CAL8071381.1"/>
    </source>
</evidence>